<evidence type="ECO:0000313" key="2">
    <source>
        <dbReference type="EMBL" id="BDD09744.1"/>
    </source>
</evidence>
<organism evidence="2 3">
    <name type="scientific">Fulvitalea axinellae</name>
    <dbReference type="NCBI Taxonomy" id="1182444"/>
    <lineage>
        <taxon>Bacteria</taxon>
        <taxon>Pseudomonadati</taxon>
        <taxon>Bacteroidota</taxon>
        <taxon>Cytophagia</taxon>
        <taxon>Cytophagales</taxon>
        <taxon>Persicobacteraceae</taxon>
        <taxon>Fulvitalea</taxon>
    </lineage>
</organism>
<name>A0AAU9CTH3_9BACT</name>
<feature type="transmembrane region" description="Helical" evidence="1">
    <location>
        <begin position="83"/>
        <end position="102"/>
    </location>
</feature>
<keyword evidence="1" id="KW-0472">Membrane</keyword>
<accession>A0AAU9CTH3</accession>
<feature type="transmembrane region" description="Helical" evidence="1">
    <location>
        <begin position="7"/>
        <end position="31"/>
    </location>
</feature>
<proteinExistence type="predicted"/>
<dbReference type="AlphaFoldDB" id="A0AAU9CTH3"/>
<dbReference type="RefSeq" id="WP_338391338.1">
    <property type="nucleotide sequence ID" value="NZ_AP025314.1"/>
</dbReference>
<keyword evidence="1" id="KW-0812">Transmembrane</keyword>
<keyword evidence="1" id="KW-1133">Transmembrane helix</keyword>
<gene>
    <name evidence="2" type="ORF">FUAX_21760</name>
</gene>
<evidence type="ECO:0000313" key="3">
    <source>
        <dbReference type="Proteomes" id="UP001348817"/>
    </source>
</evidence>
<dbReference type="Proteomes" id="UP001348817">
    <property type="component" value="Chromosome"/>
</dbReference>
<dbReference type="EMBL" id="AP025314">
    <property type="protein sequence ID" value="BDD09744.1"/>
    <property type="molecule type" value="Genomic_DNA"/>
</dbReference>
<evidence type="ECO:0000256" key="1">
    <source>
        <dbReference type="SAM" id="Phobius"/>
    </source>
</evidence>
<feature type="transmembrane region" description="Helical" evidence="1">
    <location>
        <begin position="108"/>
        <end position="129"/>
    </location>
</feature>
<dbReference type="KEGG" id="fax:FUAX_21760"/>
<feature type="transmembrane region" description="Helical" evidence="1">
    <location>
        <begin position="51"/>
        <end position="71"/>
    </location>
</feature>
<protein>
    <submittedName>
        <fullName evidence="2">Uncharacterized protein</fullName>
    </submittedName>
</protein>
<sequence>MFKNTISVIAGFIGGWATTYLIEAITEAVFAPPPSPSPEQAEQLRQYIENMPLASLIALIISSGASGWVGGWTSITVKGEKGALTSIVTGALLTAMAVMQFVTLPYPMWFKIVSWIPVIPLAYMGGMFATRHPLKQ</sequence>
<keyword evidence="3" id="KW-1185">Reference proteome</keyword>
<reference evidence="2 3" key="1">
    <citation type="submission" date="2021-12" db="EMBL/GenBank/DDBJ databases">
        <title>Genome sequencing of bacteria with rrn-lacking chromosome and rrn-plasmid.</title>
        <authorList>
            <person name="Anda M."/>
            <person name="Iwasaki W."/>
        </authorList>
    </citation>
    <scope>NUCLEOTIDE SEQUENCE [LARGE SCALE GENOMIC DNA]</scope>
    <source>
        <strain evidence="2 3">DSM 100852</strain>
    </source>
</reference>